<evidence type="ECO:0000313" key="3">
    <source>
        <dbReference type="Proteomes" id="UP000005709"/>
    </source>
</evidence>
<dbReference type="SUPFAM" id="SSF53335">
    <property type="entry name" value="S-adenosyl-L-methionine-dependent methyltransferases"/>
    <property type="match status" value="1"/>
</dbReference>
<dbReference type="InterPro" id="IPR029063">
    <property type="entry name" value="SAM-dependent_MTases_sf"/>
</dbReference>
<gene>
    <name evidence="2" type="ORF">CAMGR0001_0212</name>
</gene>
<dbReference type="eggNOG" id="COG2265">
    <property type="taxonomic scope" value="Bacteria"/>
</dbReference>
<keyword evidence="3" id="KW-1185">Reference proteome</keyword>
<comment type="caution">
    <text evidence="2">The sequence shown here is derived from an EMBL/GenBank/DDBJ whole genome shotgun (WGS) entry which is preliminary data.</text>
</comment>
<proteinExistence type="predicted"/>
<dbReference type="CDD" id="cd02440">
    <property type="entry name" value="AdoMet_MTases"/>
    <property type="match status" value="1"/>
</dbReference>
<dbReference type="STRING" id="824.CGRAC_2144"/>
<sequence>MEKIGEKSDENSWDKKSESYAKFNGELGDFGKRVFEILRGWGVSFAGKSVLDVGAGTGVYSLYLASLGAKITAIDSSEGMLRELRRSAEEFGIPLQNVLNLSFAEFCERLSRDGFADAAGEDFKIYPRPQSKISNVKAQESAARALNLKDAMSKTRESENFKIPVVFDIAFLTMSPALKSTEDFEAFLALGERKIYLNWASERNSSMLAPLFERFGTGAKRLATAAEKFEALLKARDIKFKSEILTERREQKRSLQEAVQNAAWHLHMDGAEASEREIEEILKKWVRGGMINDEIEASFKLFYI</sequence>
<evidence type="ECO:0000313" key="2">
    <source>
        <dbReference type="EMBL" id="EEV16599.1"/>
    </source>
</evidence>
<dbReference type="Gene3D" id="3.40.50.150">
    <property type="entry name" value="Vaccinia Virus protein VP39"/>
    <property type="match status" value="1"/>
</dbReference>
<organism evidence="2 3">
    <name type="scientific">Campylobacter gracilis RM3268</name>
    <dbReference type="NCBI Taxonomy" id="553220"/>
    <lineage>
        <taxon>Bacteria</taxon>
        <taxon>Pseudomonadati</taxon>
        <taxon>Campylobacterota</taxon>
        <taxon>Epsilonproteobacteria</taxon>
        <taxon>Campylobacterales</taxon>
        <taxon>Campylobacteraceae</taxon>
        <taxon>Campylobacter</taxon>
    </lineage>
</organism>
<dbReference type="AlphaFoldDB" id="C8PKJ0"/>
<dbReference type="Proteomes" id="UP000005709">
    <property type="component" value="Unassembled WGS sequence"/>
</dbReference>
<name>C8PKJ0_9BACT</name>
<protein>
    <recommendedName>
        <fullName evidence="1">Methyltransferase domain-containing protein</fullName>
    </recommendedName>
</protein>
<dbReference type="EMBL" id="ACYG01000030">
    <property type="protein sequence ID" value="EEV16599.1"/>
    <property type="molecule type" value="Genomic_DNA"/>
</dbReference>
<dbReference type="OrthoDB" id="9790700at2"/>
<evidence type="ECO:0000259" key="1">
    <source>
        <dbReference type="Pfam" id="PF13649"/>
    </source>
</evidence>
<accession>C8PKJ0</accession>
<dbReference type="Pfam" id="PF13649">
    <property type="entry name" value="Methyltransf_25"/>
    <property type="match status" value="1"/>
</dbReference>
<dbReference type="InterPro" id="IPR041698">
    <property type="entry name" value="Methyltransf_25"/>
</dbReference>
<dbReference type="RefSeq" id="WP_005872818.1">
    <property type="nucleotide sequence ID" value="NZ_ACYG01000030.1"/>
</dbReference>
<feature type="domain" description="Methyltransferase" evidence="1">
    <location>
        <begin position="50"/>
        <end position="94"/>
    </location>
</feature>
<reference evidence="2 3" key="1">
    <citation type="submission" date="2009-07" db="EMBL/GenBank/DDBJ databases">
        <authorList>
            <person name="Madupu R."/>
            <person name="Sebastian Y."/>
            <person name="Durkin A.S."/>
            <person name="Torralba M."/>
            <person name="Methe B."/>
            <person name="Sutton G.G."/>
            <person name="Strausberg R.L."/>
            <person name="Nelson K.E."/>
        </authorList>
    </citation>
    <scope>NUCLEOTIDE SEQUENCE [LARGE SCALE GENOMIC DNA]</scope>
    <source>
        <strain evidence="2 3">RM3268</strain>
    </source>
</reference>